<dbReference type="AlphaFoldDB" id="A0A815C0W4"/>
<dbReference type="Proteomes" id="UP000663829">
    <property type="component" value="Unassembled WGS sequence"/>
</dbReference>
<dbReference type="Pfam" id="PF04117">
    <property type="entry name" value="Mpv17_PMP22"/>
    <property type="match status" value="1"/>
</dbReference>
<accession>A0A815C0W4</accession>
<protein>
    <recommendedName>
        <fullName evidence="6">Mitochondrial inner membrane protein Mpv17</fullName>
    </recommendedName>
</protein>
<evidence type="ECO:0000256" key="5">
    <source>
        <dbReference type="ARBA" id="ARBA00023136"/>
    </source>
</evidence>
<evidence type="ECO:0000313" key="9">
    <source>
        <dbReference type="EMBL" id="CAF1277705.1"/>
    </source>
</evidence>
<name>A0A815C0W4_9BILA</name>
<feature type="transmembrane region" description="Helical" evidence="7">
    <location>
        <begin position="137"/>
        <end position="155"/>
    </location>
</feature>
<evidence type="ECO:0000313" key="8">
    <source>
        <dbReference type="EMBL" id="CAF1156317.1"/>
    </source>
</evidence>
<comment type="subcellular location">
    <subcellularLocation>
        <location evidence="1">Membrane</location>
        <topology evidence="1">Multi-pass membrane protein</topology>
    </subcellularLocation>
</comment>
<evidence type="ECO:0000313" key="10">
    <source>
        <dbReference type="EMBL" id="CAF3967673.1"/>
    </source>
</evidence>
<evidence type="ECO:0000256" key="2">
    <source>
        <dbReference type="ARBA" id="ARBA00006824"/>
    </source>
</evidence>
<dbReference type="PANTHER" id="PTHR11266">
    <property type="entry name" value="PEROXISOMAL MEMBRANE PROTEIN 2, PXMP2 MPV17"/>
    <property type="match status" value="1"/>
</dbReference>
<feature type="transmembrane region" description="Helical" evidence="7">
    <location>
        <begin position="97"/>
        <end position="117"/>
    </location>
</feature>
<evidence type="ECO:0000313" key="12">
    <source>
        <dbReference type="Proteomes" id="UP000663829"/>
    </source>
</evidence>
<keyword evidence="12" id="KW-1185">Reference proteome</keyword>
<dbReference type="Proteomes" id="UP000681722">
    <property type="component" value="Unassembled WGS sequence"/>
</dbReference>
<keyword evidence="3 7" id="KW-0812">Transmembrane</keyword>
<evidence type="ECO:0000313" key="11">
    <source>
        <dbReference type="EMBL" id="CAF4070680.1"/>
    </source>
</evidence>
<keyword evidence="5 7" id="KW-0472">Membrane</keyword>
<dbReference type="EMBL" id="CAJOBC010026346">
    <property type="protein sequence ID" value="CAF4070680.1"/>
    <property type="molecule type" value="Genomic_DNA"/>
</dbReference>
<dbReference type="GO" id="GO:0005737">
    <property type="term" value="C:cytoplasm"/>
    <property type="evidence" value="ECO:0007669"/>
    <property type="project" value="TreeGrafter"/>
</dbReference>
<evidence type="ECO:0000256" key="6">
    <source>
        <dbReference type="ARBA" id="ARBA00049743"/>
    </source>
</evidence>
<sequence length="212" mass="23732">MITGWRRLIKPYVYSTIAIGSSAATGDFICQFLEHKAGKRSTIPLYLTNLPWWDVKRTLIMCSTGMLVTTPFSFTLMRTVEHVFPGKQAKQIAKKMLTNSLMAPIGISLAFTSITLMNGKTFEQAEEKVINDMPKTFLAGTCYWPFISFINFRFIPLDYRAFIGSLAAAVWNVYISSVANKQPNESTTVLLPTTRSDSNARTIIAQQQVPAN</sequence>
<comment type="similarity">
    <text evidence="2 7">Belongs to the peroxisomal membrane protein PXMP2/4 family.</text>
</comment>
<dbReference type="EMBL" id="CAJNOK010012118">
    <property type="protein sequence ID" value="CAF1156317.1"/>
    <property type="molecule type" value="Genomic_DNA"/>
</dbReference>
<reference evidence="9" key="1">
    <citation type="submission" date="2021-02" db="EMBL/GenBank/DDBJ databases">
        <authorList>
            <person name="Nowell W R."/>
        </authorList>
    </citation>
    <scope>NUCLEOTIDE SEQUENCE</scope>
</reference>
<dbReference type="EMBL" id="CAJOBA010033584">
    <property type="protein sequence ID" value="CAF3967673.1"/>
    <property type="molecule type" value="Genomic_DNA"/>
</dbReference>
<dbReference type="GO" id="GO:0016020">
    <property type="term" value="C:membrane"/>
    <property type="evidence" value="ECO:0007669"/>
    <property type="project" value="UniProtKB-SubCell"/>
</dbReference>
<organism evidence="9 12">
    <name type="scientific">Didymodactylos carnosus</name>
    <dbReference type="NCBI Taxonomy" id="1234261"/>
    <lineage>
        <taxon>Eukaryota</taxon>
        <taxon>Metazoa</taxon>
        <taxon>Spiralia</taxon>
        <taxon>Gnathifera</taxon>
        <taxon>Rotifera</taxon>
        <taxon>Eurotatoria</taxon>
        <taxon>Bdelloidea</taxon>
        <taxon>Philodinida</taxon>
        <taxon>Philodinidae</taxon>
        <taxon>Didymodactylos</taxon>
    </lineage>
</organism>
<keyword evidence="4 7" id="KW-1133">Transmembrane helix</keyword>
<dbReference type="OrthoDB" id="10267969at2759"/>
<evidence type="ECO:0000256" key="3">
    <source>
        <dbReference type="ARBA" id="ARBA00022692"/>
    </source>
</evidence>
<dbReference type="EMBL" id="CAJNOQ010011476">
    <property type="protein sequence ID" value="CAF1277705.1"/>
    <property type="molecule type" value="Genomic_DNA"/>
</dbReference>
<gene>
    <name evidence="9" type="ORF">GPM918_LOCUS27402</name>
    <name evidence="8" type="ORF">OVA965_LOCUS21862</name>
    <name evidence="11" type="ORF">SRO942_LOCUS27721</name>
    <name evidence="10" type="ORF">TMI583_LOCUS22575</name>
</gene>
<comment type="caution">
    <text evidence="9">The sequence shown here is derived from an EMBL/GenBank/DDBJ whole genome shotgun (WGS) entry which is preliminary data.</text>
</comment>
<dbReference type="InterPro" id="IPR007248">
    <property type="entry name" value="Mpv17_PMP22"/>
</dbReference>
<evidence type="ECO:0000256" key="4">
    <source>
        <dbReference type="ARBA" id="ARBA00022989"/>
    </source>
</evidence>
<evidence type="ECO:0000256" key="7">
    <source>
        <dbReference type="RuleBase" id="RU363053"/>
    </source>
</evidence>
<dbReference type="Proteomes" id="UP000677228">
    <property type="component" value="Unassembled WGS sequence"/>
</dbReference>
<dbReference type="Proteomes" id="UP000682733">
    <property type="component" value="Unassembled WGS sequence"/>
</dbReference>
<dbReference type="PANTHER" id="PTHR11266:SF17">
    <property type="entry name" value="PROTEIN MPV17"/>
    <property type="match status" value="1"/>
</dbReference>
<evidence type="ECO:0000256" key="1">
    <source>
        <dbReference type="ARBA" id="ARBA00004141"/>
    </source>
</evidence>
<proteinExistence type="inferred from homology"/>